<organism evidence="2">
    <name type="scientific">Pantoea sp. BJ2</name>
    <dbReference type="NCBI Taxonomy" id="3141322"/>
    <lineage>
        <taxon>Bacteria</taxon>
        <taxon>Pseudomonadati</taxon>
        <taxon>Pseudomonadota</taxon>
        <taxon>Gammaproteobacteria</taxon>
        <taxon>Enterobacterales</taxon>
        <taxon>Erwiniaceae</taxon>
        <taxon>Pantoea</taxon>
    </lineage>
</organism>
<evidence type="ECO:0008006" key="3">
    <source>
        <dbReference type="Google" id="ProtNLM"/>
    </source>
</evidence>
<protein>
    <recommendedName>
        <fullName evidence="3">Transposase</fullName>
    </recommendedName>
</protein>
<reference evidence="2" key="1">
    <citation type="submission" date="2024-06" db="EMBL/GenBank/DDBJ databases">
        <title>Multiomics insights into the TNT degradation mechanism by Pantoea sp. BJ2 isolated from an ammunition destruction site.</title>
        <authorList>
            <person name="Luo J."/>
        </authorList>
    </citation>
    <scope>NUCLEOTIDE SEQUENCE</scope>
    <source>
        <strain evidence="2">BJ2</strain>
        <plasmid evidence="2">plasmindB</plasmid>
    </source>
</reference>
<accession>A0AAU7U3B7</accession>
<geneLocation type="plasmid" evidence="2">
    <name>plasmindB</name>
</geneLocation>
<dbReference type="AlphaFoldDB" id="A0AAU7U3B7"/>
<name>A0AAU7U3B7_9GAMM</name>
<proteinExistence type="predicted"/>
<evidence type="ECO:0000313" key="2">
    <source>
        <dbReference type="EMBL" id="XBV47453.1"/>
    </source>
</evidence>
<feature type="region of interest" description="Disordered" evidence="1">
    <location>
        <begin position="35"/>
        <end position="62"/>
    </location>
</feature>
<evidence type="ECO:0000256" key="1">
    <source>
        <dbReference type="SAM" id="MobiDB-lite"/>
    </source>
</evidence>
<keyword evidence="2" id="KW-0614">Plasmid</keyword>
<dbReference type="EMBL" id="CP158294">
    <property type="protein sequence ID" value="XBV47453.1"/>
    <property type="molecule type" value="Genomic_DNA"/>
</dbReference>
<sequence>MRKYGDARLETACQQALLLERPHRQVIVNLLANRREGESALPPEAEDDIAEHENVRGAGYYH</sequence>
<gene>
    <name evidence="2" type="ORF">AAF463_24250</name>
</gene>
<dbReference type="RefSeq" id="WP_350262477.1">
    <property type="nucleotide sequence ID" value="NZ_CP158294.1"/>
</dbReference>